<dbReference type="Proteomes" id="UP001060112">
    <property type="component" value="Chromosome"/>
</dbReference>
<dbReference type="RefSeq" id="WP_290138719.1">
    <property type="nucleotide sequence ID" value="NZ_CP101620.1"/>
</dbReference>
<evidence type="ECO:0000313" key="2">
    <source>
        <dbReference type="Proteomes" id="UP001060112"/>
    </source>
</evidence>
<proteinExistence type="predicted"/>
<reference evidence="1" key="1">
    <citation type="submission" date="2022-07" db="EMBL/GenBank/DDBJ databases">
        <title>Faecal culturing of patients with breast cancer.</title>
        <authorList>
            <person name="Teng N.M.Y."/>
            <person name="Kiu R."/>
            <person name="Evans R."/>
            <person name="Baker D.J."/>
            <person name="Zenner C."/>
            <person name="Robinson S.D."/>
            <person name="Hall L.J."/>
        </authorList>
    </citation>
    <scope>NUCLEOTIDE SEQUENCE</scope>
    <source>
        <strain evidence="1">LH1062</strain>
    </source>
</reference>
<name>A0ABY5HZ99_9FIRM</name>
<protein>
    <submittedName>
        <fullName evidence="1">YceD family protein</fullName>
    </submittedName>
</protein>
<dbReference type="EMBL" id="CP101620">
    <property type="protein sequence ID" value="UTY38412.1"/>
    <property type="molecule type" value="Genomic_DNA"/>
</dbReference>
<dbReference type="InterPro" id="IPR003772">
    <property type="entry name" value="YceD"/>
</dbReference>
<sequence>MIFLKWNLQWIIKQKDGRFHFDETLSFPPEMFHNLSQINGLKDVHVQGQGRLDTKNHQLYVDFQIDGEMILPCAISLEDVDYPFHIESNAIFAFYKPSEDEEVIEVKRNTVDLTPVIFQEIMMEVPMRVVKEGASLKTHGQGWKVLSEKDECEDEDYIDPRLAKLKDYFKDRE</sequence>
<evidence type="ECO:0000313" key="1">
    <source>
        <dbReference type="EMBL" id="UTY38412.1"/>
    </source>
</evidence>
<dbReference type="Pfam" id="PF02620">
    <property type="entry name" value="YceD"/>
    <property type="match status" value="1"/>
</dbReference>
<organism evidence="1 2">
    <name type="scientific">Allocoprobacillus halotolerans</name>
    <dbReference type="NCBI Taxonomy" id="2944914"/>
    <lineage>
        <taxon>Bacteria</taxon>
        <taxon>Bacillati</taxon>
        <taxon>Bacillota</taxon>
        <taxon>Erysipelotrichia</taxon>
        <taxon>Erysipelotrichales</taxon>
        <taxon>Erysipelotrichaceae</taxon>
        <taxon>Allocoprobacillus</taxon>
    </lineage>
</organism>
<gene>
    <name evidence="1" type="ORF">NMU03_12195</name>
</gene>
<keyword evidence="2" id="KW-1185">Reference proteome</keyword>
<accession>A0ABY5HZ99</accession>